<reference evidence="5 6" key="1">
    <citation type="journal article" date="2013" name="Genome Biol.">
        <title>Genome of Acanthamoeba castellanii highlights extensive lateral gene transfer and early evolution of tyrosine kinase signaling.</title>
        <authorList>
            <person name="Clarke M."/>
            <person name="Lohan A.J."/>
            <person name="Liu B."/>
            <person name="Lagkouvardos I."/>
            <person name="Roy S."/>
            <person name="Zafar N."/>
            <person name="Bertelli C."/>
            <person name="Schilde C."/>
            <person name="Kianianmomeni A."/>
            <person name="Burglin T.R."/>
            <person name="Frech C."/>
            <person name="Turcotte B."/>
            <person name="Kopec K.O."/>
            <person name="Synnott J.M."/>
            <person name="Choo C."/>
            <person name="Paponov I."/>
            <person name="Finkler A."/>
            <person name="Soon Heng Tan C."/>
            <person name="Hutchins A.P."/>
            <person name="Weinmeier T."/>
            <person name="Rattei T."/>
            <person name="Chu J.S."/>
            <person name="Gimenez G."/>
            <person name="Irimia M."/>
            <person name="Rigden D.J."/>
            <person name="Fitzpatrick D.A."/>
            <person name="Lorenzo-Morales J."/>
            <person name="Bateman A."/>
            <person name="Chiu C.H."/>
            <person name="Tang P."/>
            <person name="Hegemann P."/>
            <person name="Fromm H."/>
            <person name="Raoult D."/>
            <person name="Greub G."/>
            <person name="Miranda-Saavedra D."/>
            <person name="Chen N."/>
            <person name="Nash P."/>
            <person name="Ginger M.L."/>
            <person name="Horn M."/>
            <person name="Schaap P."/>
            <person name="Caler L."/>
            <person name="Loftus B."/>
        </authorList>
    </citation>
    <scope>NUCLEOTIDE SEQUENCE [LARGE SCALE GENOMIC DNA]</scope>
    <source>
        <strain evidence="5 6">Neff</strain>
    </source>
</reference>
<dbReference type="Pfam" id="PF24681">
    <property type="entry name" value="Kelch_KLHDC2_KLHL20_DRC7"/>
    <property type="match status" value="1"/>
</dbReference>
<evidence type="ECO:0000313" key="6">
    <source>
        <dbReference type="Proteomes" id="UP000011083"/>
    </source>
</evidence>
<dbReference type="EMBL" id="KB007985">
    <property type="protein sequence ID" value="ELR16677.1"/>
    <property type="molecule type" value="Genomic_DNA"/>
</dbReference>
<dbReference type="GeneID" id="14917424"/>
<keyword evidence="2" id="KW-0677">Repeat</keyword>
<sequence length="598" mass="67635">MEGARQGDTGEGGGKPQRRTTFHVIDTTGDGPSERYGHSAVEWGGRLFVFGGCDTQGAFSNELFEYHLERRVWRKLGGGEDAEAKDEDGDQDDLHYPKGRHFHSAVVHNGSMYVFGGKSNGYMDDLQCFHFDSGVWTAIKASAKKQGSPPSKRYGHVAAVYNERMYIFGGYDDFGLKCNDLHEFDFKSREWHRIEQMGTAPERYHMTAVVRQGSLYLFGGYPGLSDLHEFRFGNRTWSSIKTEGCVPKPCWGHKAFLMHDRMYVLGGAQISSSHSELYSFSFEKRKWKALDVAGIPRRCFHAVVTYGNQVIAFGGRDAHNVNSNDLHCAAFNTGEGRPCTIVNDFFGLINDDEYSDVVFVFESDVDGRGRGAEGKEREHRLLKRDSRERREIRAHRNILYARCEQLKEMIEGPTTTTTVTSARSDNEKKKTKTKTTKKNKKKGKKKAKEEEEEEVDDKGEGEAAATKRRLRRVKIRGIEYEVFYQLVVYLYTSELRLRDPPDEHVLIGLMLVANGFGLEHLRSLSGWLATRCVTVDNVALFLTKAHALNVDNLFAFCMAFILDHYTVLKAKLKHSLEAHLLRKVRKAASAMDAVGTTS</sequence>
<dbReference type="VEuPathDB" id="AmoebaDB:ACA1_089250"/>
<dbReference type="InterPro" id="IPR011333">
    <property type="entry name" value="SKP1/BTB/POZ_sf"/>
</dbReference>
<dbReference type="InterPro" id="IPR000210">
    <property type="entry name" value="BTB/POZ_dom"/>
</dbReference>
<name>L8GUS8_ACACF</name>
<gene>
    <name evidence="5" type="ORF">ACA1_089250</name>
</gene>
<feature type="region of interest" description="Disordered" evidence="3">
    <location>
        <begin position="1"/>
        <end position="34"/>
    </location>
</feature>
<keyword evidence="6" id="KW-1185">Reference proteome</keyword>
<dbReference type="Gene3D" id="3.30.710.10">
    <property type="entry name" value="Potassium Channel Kv1.1, Chain A"/>
    <property type="match status" value="1"/>
</dbReference>
<evidence type="ECO:0000256" key="2">
    <source>
        <dbReference type="ARBA" id="ARBA00022737"/>
    </source>
</evidence>
<evidence type="ECO:0000256" key="3">
    <source>
        <dbReference type="SAM" id="MobiDB-lite"/>
    </source>
</evidence>
<organism evidence="5 6">
    <name type="scientific">Acanthamoeba castellanii (strain ATCC 30010 / Neff)</name>
    <dbReference type="NCBI Taxonomy" id="1257118"/>
    <lineage>
        <taxon>Eukaryota</taxon>
        <taxon>Amoebozoa</taxon>
        <taxon>Discosea</taxon>
        <taxon>Longamoebia</taxon>
        <taxon>Centramoebida</taxon>
        <taxon>Acanthamoebidae</taxon>
        <taxon>Acanthamoeba</taxon>
    </lineage>
</organism>
<protein>
    <submittedName>
        <fullName evidence="5">BTB/POZ domain containing protein</fullName>
    </submittedName>
</protein>
<accession>L8GUS8</accession>
<feature type="domain" description="BTB" evidence="4">
    <location>
        <begin position="355"/>
        <end position="565"/>
    </location>
</feature>
<dbReference type="SUPFAM" id="SSF54695">
    <property type="entry name" value="POZ domain"/>
    <property type="match status" value="1"/>
</dbReference>
<dbReference type="Gene3D" id="2.120.10.80">
    <property type="entry name" value="Kelch-type beta propeller"/>
    <property type="match status" value="2"/>
</dbReference>
<dbReference type="Proteomes" id="UP000011083">
    <property type="component" value="Unassembled WGS sequence"/>
</dbReference>
<evidence type="ECO:0000313" key="5">
    <source>
        <dbReference type="EMBL" id="ELR16677.1"/>
    </source>
</evidence>
<proteinExistence type="predicted"/>
<dbReference type="AlphaFoldDB" id="L8GUS8"/>
<dbReference type="SMART" id="SM00225">
    <property type="entry name" value="BTB"/>
    <property type="match status" value="1"/>
</dbReference>
<dbReference type="OrthoDB" id="16654at2759"/>
<dbReference type="Pfam" id="PF01344">
    <property type="entry name" value="Kelch_1"/>
    <property type="match status" value="2"/>
</dbReference>
<dbReference type="PANTHER" id="PTHR46093:SF18">
    <property type="entry name" value="FIBRONECTIN TYPE-III DOMAIN-CONTAINING PROTEIN"/>
    <property type="match status" value="1"/>
</dbReference>
<keyword evidence="1" id="KW-0880">Kelch repeat</keyword>
<feature type="region of interest" description="Disordered" evidence="3">
    <location>
        <begin position="414"/>
        <end position="463"/>
    </location>
</feature>
<dbReference type="SUPFAM" id="SSF117281">
    <property type="entry name" value="Kelch motif"/>
    <property type="match status" value="1"/>
</dbReference>
<feature type="compositionally biased region" description="Basic residues" evidence="3">
    <location>
        <begin position="429"/>
        <end position="446"/>
    </location>
</feature>
<feature type="compositionally biased region" description="Acidic residues" evidence="3">
    <location>
        <begin position="450"/>
        <end position="459"/>
    </location>
</feature>
<dbReference type="InterPro" id="IPR015915">
    <property type="entry name" value="Kelch-typ_b-propeller"/>
</dbReference>
<dbReference type="RefSeq" id="XP_004338690.1">
    <property type="nucleotide sequence ID" value="XM_004338642.1"/>
</dbReference>
<dbReference type="KEGG" id="acan:ACA1_089250"/>
<dbReference type="STRING" id="1257118.L8GUS8"/>
<dbReference type="OMA" id="QWTAPFT"/>
<evidence type="ECO:0000256" key="1">
    <source>
        <dbReference type="ARBA" id="ARBA00022441"/>
    </source>
</evidence>
<dbReference type="InterPro" id="IPR006652">
    <property type="entry name" value="Kelch_1"/>
</dbReference>
<dbReference type="PANTHER" id="PTHR46093">
    <property type="entry name" value="ACYL-COA-BINDING DOMAIN-CONTAINING PROTEIN 5"/>
    <property type="match status" value="1"/>
</dbReference>
<evidence type="ECO:0000259" key="4">
    <source>
        <dbReference type="SMART" id="SM00225"/>
    </source>
</evidence>